<evidence type="ECO:0000313" key="18">
    <source>
        <dbReference type="EMBL" id="HIV01276.1"/>
    </source>
</evidence>
<evidence type="ECO:0000256" key="9">
    <source>
        <dbReference type="ARBA" id="ARBA00022984"/>
    </source>
</evidence>
<dbReference type="GO" id="GO:0009252">
    <property type="term" value="P:peptidoglycan biosynthetic process"/>
    <property type="evidence" value="ECO:0007669"/>
    <property type="project" value="UniProtKB-KW"/>
</dbReference>
<dbReference type="Pfam" id="PF02673">
    <property type="entry name" value="BacA"/>
    <property type="match status" value="1"/>
</dbReference>
<keyword evidence="9 17" id="KW-0573">Peptidoglycan synthesis</keyword>
<protein>
    <recommendedName>
        <fullName evidence="4 17">Undecaprenyl-diphosphatase</fullName>
        <ecNumber evidence="3 17">3.6.1.27</ecNumber>
    </recommendedName>
    <alternativeName>
        <fullName evidence="15 17">Bacitracin resistance protein</fullName>
    </alternativeName>
    <alternativeName>
        <fullName evidence="14 17">Undecaprenyl pyrophosphate phosphatase</fullName>
    </alternativeName>
</protein>
<dbReference type="GO" id="GO:0008360">
    <property type="term" value="P:regulation of cell shape"/>
    <property type="evidence" value="ECO:0007669"/>
    <property type="project" value="UniProtKB-KW"/>
</dbReference>
<accession>A0A9D1NEV1</accession>
<evidence type="ECO:0000256" key="13">
    <source>
        <dbReference type="ARBA" id="ARBA00023316"/>
    </source>
</evidence>
<feature type="transmembrane region" description="Helical" evidence="17">
    <location>
        <begin position="236"/>
        <end position="252"/>
    </location>
</feature>
<keyword evidence="12 17" id="KW-0046">Antibiotic resistance</keyword>
<comment type="function">
    <text evidence="17">Catalyzes the dephosphorylation of undecaprenyl diphosphate (UPP). Confers resistance to bacitracin.</text>
</comment>
<gene>
    <name evidence="17" type="primary">uppP</name>
    <name evidence="18" type="ORF">IAA62_01810</name>
</gene>
<dbReference type="PANTHER" id="PTHR30622:SF2">
    <property type="entry name" value="UNDECAPRENYL-DIPHOSPHATASE"/>
    <property type="match status" value="1"/>
</dbReference>
<feature type="transmembrane region" description="Helical" evidence="17">
    <location>
        <begin position="102"/>
        <end position="123"/>
    </location>
</feature>
<evidence type="ECO:0000256" key="4">
    <source>
        <dbReference type="ARBA" id="ARBA00021581"/>
    </source>
</evidence>
<evidence type="ECO:0000313" key="19">
    <source>
        <dbReference type="Proteomes" id="UP000886861"/>
    </source>
</evidence>
<comment type="caution">
    <text evidence="18">The sequence shown here is derived from an EMBL/GenBank/DDBJ whole genome shotgun (WGS) entry which is preliminary data.</text>
</comment>
<dbReference type="EMBL" id="DVOJ01000006">
    <property type="protein sequence ID" value="HIV01276.1"/>
    <property type="molecule type" value="Genomic_DNA"/>
</dbReference>
<evidence type="ECO:0000256" key="8">
    <source>
        <dbReference type="ARBA" id="ARBA00022960"/>
    </source>
</evidence>
<dbReference type="PANTHER" id="PTHR30622">
    <property type="entry name" value="UNDECAPRENYL-DIPHOSPHATASE"/>
    <property type="match status" value="1"/>
</dbReference>
<dbReference type="GO" id="GO:0005886">
    <property type="term" value="C:plasma membrane"/>
    <property type="evidence" value="ECO:0007669"/>
    <property type="project" value="UniProtKB-SubCell"/>
</dbReference>
<dbReference type="GO" id="GO:0071555">
    <property type="term" value="P:cell wall organization"/>
    <property type="evidence" value="ECO:0007669"/>
    <property type="project" value="UniProtKB-KW"/>
</dbReference>
<sequence>MTIWQALILGIIQGATEFLPVSSSGHLVLFNNIFGISGNTIAFSVFLHLATLFAVFIILRKQIWWLIKHPFSPLAKKLYLSTAITVVIALIFESFFKSMFSGAYLSLFFMITAVLLVTTELVASKRPYHAFTYKTAIVVGLVQGIAVIPGISRSGSTICAGVLEGANREECAEFSFILSIPIIIGSMLFEIFDCIKLGVPFFDASAPEILIAFVAAFLVGLLCVKVMLSVVKKAKFLPFAIYLVGLSIVCLFI</sequence>
<dbReference type="AlphaFoldDB" id="A0A9D1NEV1"/>
<dbReference type="HAMAP" id="MF_01006">
    <property type="entry name" value="Undec_diphosphatase"/>
    <property type="match status" value="1"/>
</dbReference>
<dbReference type="Proteomes" id="UP000886861">
    <property type="component" value="Unassembled WGS sequence"/>
</dbReference>
<evidence type="ECO:0000256" key="2">
    <source>
        <dbReference type="ARBA" id="ARBA00010621"/>
    </source>
</evidence>
<evidence type="ECO:0000256" key="5">
    <source>
        <dbReference type="ARBA" id="ARBA00022475"/>
    </source>
</evidence>
<comment type="subcellular location">
    <subcellularLocation>
        <location evidence="1 17">Cell membrane</location>
        <topology evidence="1 17">Multi-pass membrane protein</topology>
    </subcellularLocation>
</comment>
<feature type="transmembrane region" description="Helical" evidence="17">
    <location>
        <begin position="209"/>
        <end position="230"/>
    </location>
</feature>
<evidence type="ECO:0000256" key="15">
    <source>
        <dbReference type="ARBA" id="ARBA00032932"/>
    </source>
</evidence>
<feature type="transmembrane region" description="Helical" evidence="17">
    <location>
        <begin position="78"/>
        <end position="96"/>
    </location>
</feature>
<keyword evidence="7 17" id="KW-0378">Hydrolase</keyword>
<dbReference type="InterPro" id="IPR003824">
    <property type="entry name" value="UppP"/>
</dbReference>
<evidence type="ECO:0000256" key="14">
    <source>
        <dbReference type="ARBA" id="ARBA00032707"/>
    </source>
</evidence>
<evidence type="ECO:0000256" key="16">
    <source>
        <dbReference type="ARBA" id="ARBA00047594"/>
    </source>
</evidence>
<keyword evidence="5 17" id="KW-1003">Cell membrane</keyword>
<evidence type="ECO:0000256" key="12">
    <source>
        <dbReference type="ARBA" id="ARBA00023251"/>
    </source>
</evidence>
<keyword evidence="10 17" id="KW-1133">Transmembrane helix</keyword>
<keyword evidence="6 17" id="KW-0812">Transmembrane</keyword>
<dbReference type="GO" id="GO:0046677">
    <property type="term" value="P:response to antibiotic"/>
    <property type="evidence" value="ECO:0007669"/>
    <property type="project" value="UniProtKB-UniRule"/>
</dbReference>
<comment type="similarity">
    <text evidence="2 17">Belongs to the UppP family.</text>
</comment>
<feature type="transmembrane region" description="Helical" evidence="17">
    <location>
        <begin position="135"/>
        <end position="152"/>
    </location>
</feature>
<evidence type="ECO:0000256" key="17">
    <source>
        <dbReference type="HAMAP-Rule" id="MF_01006"/>
    </source>
</evidence>
<keyword evidence="13 17" id="KW-0961">Cell wall biogenesis/degradation</keyword>
<evidence type="ECO:0000256" key="3">
    <source>
        <dbReference type="ARBA" id="ARBA00012374"/>
    </source>
</evidence>
<evidence type="ECO:0000256" key="11">
    <source>
        <dbReference type="ARBA" id="ARBA00023136"/>
    </source>
</evidence>
<feature type="transmembrane region" description="Helical" evidence="17">
    <location>
        <begin position="38"/>
        <end position="58"/>
    </location>
</feature>
<keyword evidence="8 17" id="KW-0133">Cell shape</keyword>
<evidence type="ECO:0000256" key="10">
    <source>
        <dbReference type="ARBA" id="ARBA00022989"/>
    </source>
</evidence>
<reference evidence="18" key="1">
    <citation type="submission" date="2020-10" db="EMBL/GenBank/DDBJ databases">
        <authorList>
            <person name="Gilroy R."/>
        </authorList>
    </citation>
    <scope>NUCLEOTIDE SEQUENCE</scope>
    <source>
        <strain evidence="18">CHK186-9395</strain>
    </source>
</reference>
<reference evidence="18" key="2">
    <citation type="journal article" date="2021" name="PeerJ">
        <title>Extensive microbial diversity within the chicken gut microbiome revealed by metagenomics and culture.</title>
        <authorList>
            <person name="Gilroy R."/>
            <person name="Ravi A."/>
            <person name="Getino M."/>
            <person name="Pursley I."/>
            <person name="Horton D.L."/>
            <person name="Alikhan N.F."/>
            <person name="Baker D."/>
            <person name="Gharbi K."/>
            <person name="Hall N."/>
            <person name="Watson M."/>
            <person name="Adriaenssens E.M."/>
            <person name="Foster-Nyarko E."/>
            <person name="Jarju S."/>
            <person name="Secka A."/>
            <person name="Antonio M."/>
            <person name="Oren A."/>
            <person name="Chaudhuri R.R."/>
            <person name="La Ragione R."/>
            <person name="Hildebrand F."/>
            <person name="Pallen M.J."/>
        </authorList>
    </citation>
    <scope>NUCLEOTIDE SEQUENCE</scope>
    <source>
        <strain evidence="18">CHK186-9395</strain>
    </source>
</reference>
<comment type="miscellaneous">
    <text evidence="17">Bacitracin is thought to be involved in the inhibition of peptidoglycan synthesis by sequestering undecaprenyl diphosphate, thereby reducing the pool of lipid carrier available.</text>
</comment>
<dbReference type="EC" id="3.6.1.27" evidence="3 17"/>
<evidence type="ECO:0000256" key="6">
    <source>
        <dbReference type="ARBA" id="ARBA00022692"/>
    </source>
</evidence>
<organism evidence="18 19">
    <name type="scientific">Candidatus Caccopulliclostridium gallistercoris</name>
    <dbReference type="NCBI Taxonomy" id="2840719"/>
    <lineage>
        <taxon>Bacteria</taxon>
        <taxon>Bacillati</taxon>
        <taxon>Bacillota</taxon>
        <taxon>Clostridia</taxon>
        <taxon>Candidatus Caccopulliclostridium</taxon>
    </lineage>
</organism>
<dbReference type="GO" id="GO:0050380">
    <property type="term" value="F:undecaprenyl-diphosphatase activity"/>
    <property type="evidence" value="ECO:0007669"/>
    <property type="project" value="UniProtKB-UniRule"/>
</dbReference>
<proteinExistence type="inferred from homology"/>
<name>A0A9D1NEV1_9FIRM</name>
<comment type="catalytic activity">
    <reaction evidence="16 17">
        <text>di-trans,octa-cis-undecaprenyl diphosphate + H2O = di-trans,octa-cis-undecaprenyl phosphate + phosphate + H(+)</text>
        <dbReference type="Rhea" id="RHEA:28094"/>
        <dbReference type="ChEBI" id="CHEBI:15377"/>
        <dbReference type="ChEBI" id="CHEBI:15378"/>
        <dbReference type="ChEBI" id="CHEBI:43474"/>
        <dbReference type="ChEBI" id="CHEBI:58405"/>
        <dbReference type="ChEBI" id="CHEBI:60392"/>
        <dbReference type="EC" id="3.6.1.27"/>
    </reaction>
</comment>
<evidence type="ECO:0000256" key="7">
    <source>
        <dbReference type="ARBA" id="ARBA00022801"/>
    </source>
</evidence>
<evidence type="ECO:0000256" key="1">
    <source>
        <dbReference type="ARBA" id="ARBA00004651"/>
    </source>
</evidence>
<keyword evidence="11 17" id="KW-0472">Membrane</keyword>